<comment type="caution">
    <text evidence="2">The sequence shown here is derived from an EMBL/GenBank/DDBJ whole genome shotgun (WGS) entry which is preliminary data.</text>
</comment>
<accession>A0A1R3I5B4</accession>
<organism evidence="2 3">
    <name type="scientific">Corchorus capsularis</name>
    <name type="common">Jute</name>
    <dbReference type="NCBI Taxonomy" id="210143"/>
    <lineage>
        <taxon>Eukaryota</taxon>
        <taxon>Viridiplantae</taxon>
        <taxon>Streptophyta</taxon>
        <taxon>Embryophyta</taxon>
        <taxon>Tracheophyta</taxon>
        <taxon>Spermatophyta</taxon>
        <taxon>Magnoliopsida</taxon>
        <taxon>eudicotyledons</taxon>
        <taxon>Gunneridae</taxon>
        <taxon>Pentapetalae</taxon>
        <taxon>rosids</taxon>
        <taxon>malvids</taxon>
        <taxon>Malvales</taxon>
        <taxon>Malvaceae</taxon>
        <taxon>Grewioideae</taxon>
        <taxon>Apeibeae</taxon>
        <taxon>Corchorus</taxon>
    </lineage>
</organism>
<keyword evidence="3" id="KW-1185">Reference proteome</keyword>
<dbReference type="GO" id="GO:0005634">
    <property type="term" value="C:nucleus"/>
    <property type="evidence" value="ECO:0007669"/>
    <property type="project" value="EnsemblPlants"/>
</dbReference>
<dbReference type="EMBL" id="AWWV01010691">
    <property type="protein sequence ID" value="OMO77796.1"/>
    <property type="molecule type" value="Genomic_DNA"/>
</dbReference>
<gene>
    <name evidence="2" type="ORF">CCACVL1_14834</name>
</gene>
<dbReference type="OMA" id="LERDEMC"/>
<evidence type="ECO:0000313" key="3">
    <source>
        <dbReference type="Proteomes" id="UP000188268"/>
    </source>
</evidence>
<dbReference type="AlphaFoldDB" id="A0A1R3I5B4"/>
<protein>
    <submittedName>
        <fullName evidence="2">EID1-like F-box protein 3-like protein</fullName>
    </submittedName>
</protein>
<name>A0A1R3I5B4_COCAP</name>
<dbReference type="PANTHER" id="PTHR31348">
    <property type="entry name" value="EID1-LIKE F-BOX PROTEIN 2-RELATED"/>
    <property type="match status" value="1"/>
</dbReference>
<reference evidence="2 3" key="1">
    <citation type="submission" date="2013-09" db="EMBL/GenBank/DDBJ databases">
        <title>Corchorus capsularis genome sequencing.</title>
        <authorList>
            <person name="Alam M."/>
            <person name="Haque M.S."/>
            <person name="Islam M.S."/>
            <person name="Emdad E.M."/>
            <person name="Islam M.M."/>
            <person name="Ahmed B."/>
            <person name="Halim A."/>
            <person name="Hossen Q.M.M."/>
            <person name="Hossain M.Z."/>
            <person name="Ahmed R."/>
            <person name="Khan M.M."/>
            <person name="Islam R."/>
            <person name="Rashid M.M."/>
            <person name="Khan S.A."/>
            <person name="Rahman M.S."/>
            <person name="Alam M."/>
        </authorList>
    </citation>
    <scope>NUCLEOTIDE SEQUENCE [LARGE SCALE GENOMIC DNA]</scope>
    <source>
        <strain evidence="3">cv. CVL-1</strain>
        <tissue evidence="2">Whole seedling</tissue>
    </source>
</reference>
<dbReference type="GO" id="GO:0009651">
    <property type="term" value="P:response to salt stress"/>
    <property type="evidence" value="ECO:0007669"/>
    <property type="project" value="EnsemblPlants"/>
</dbReference>
<sequence>MSATQRQRFNPMSQDCGSHDSGILDERILLLVLECVKWDLQIICLTASVNHKLRAIAKRLLWRKLCVYRAPRMASALTNGSPNGRIGGGWDALAKLMFFCCGCESTRHFKLSRPTPGHFAKASRFSKTSGRSFLSKWCRGDLLFVSDPCEHSMGDKEDDLGIYRGVFRGFMRSKTRACLIRKQVAFDERVRCPYCGTRVWSMTTARLIPKSAARRLGSRDGKLEYFVCVNGHLHGTCWLVPLSSDEEACDDDDDDDVDEDDGVGSEDLDGDGEINGVAYGRHTATNGSTSSVGEDVFGNGPIN</sequence>
<evidence type="ECO:0000256" key="1">
    <source>
        <dbReference type="SAM" id="MobiDB-lite"/>
    </source>
</evidence>
<proteinExistence type="predicted"/>
<dbReference type="GO" id="GO:0010029">
    <property type="term" value="P:regulation of seed germination"/>
    <property type="evidence" value="ECO:0007669"/>
    <property type="project" value="EnsemblPlants"/>
</dbReference>
<dbReference type="GO" id="GO:0010228">
    <property type="term" value="P:vegetative to reproductive phase transition of meristem"/>
    <property type="evidence" value="ECO:0007669"/>
    <property type="project" value="EnsemblPlants"/>
</dbReference>
<dbReference type="STRING" id="210143.A0A1R3I5B4"/>
<dbReference type="InterPro" id="IPR040267">
    <property type="entry name" value="EID1-like"/>
</dbReference>
<dbReference type="Proteomes" id="UP000188268">
    <property type="component" value="Unassembled WGS sequence"/>
</dbReference>
<feature type="compositionally biased region" description="Acidic residues" evidence="1">
    <location>
        <begin position="248"/>
        <end position="272"/>
    </location>
</feature>
<evidence type="ECO:0000313" key="2">
    <source>
        <dbReference type="EMBL" id="OMO77796.1"/>
    </source>
</evidence>
<dbReference type="OrthoDB" id="761790at2759"/>
<dbReference type="Gramene" id="OMO77796">
    <property type="protein sequence ID" value="OMO77796"/>
    <property type="gene ID" value="CCACVL1_14834"/>
</dbReference>
<feature type="region of interest" description="Disordered" evidence="1">
    <location>
        <begin position="248"/>
        <end position="303"/>
    </location>
</feature>
<dbReference type="PANTHER" id="PTHR31348:SF3">
    <property type="entry name" value="EID1-LIKE F-BOX PROTEIN 3"/>
    <property type="match status" value="1"/>
</dbReference>
<feature type="compositionally biased region" description="Polar residues" evidence="1">
    <location>
        <begin position="283"/>
        <end position="292"/>
    </location>
</feature>
<dbReference type="GO" id="GO:0009738">
    <property type="term" value="P:abscisic acid-activated signaling pathway"/>
    <property type="evidence" value="ECO:0007669"/>
    <property type="project" value="EnsemblPlants"/>
</dbReference>
<dbReference type="GO" id="GO:0009414">
    <property type="term" value="P:response to water deprivation"/>
    <property type="evidence" value="ECO:0007669"/>
    <property type="project" value="EnsemblPlants"/>
</dbReference>